<protein>
    <recommendedName>
        <fullName evidence="2">Histidine phosphatase family protein</fullName>
    </recommendedName>
</protein>
<dbReference type="Gene3D" id="3.40.50.1240">
    <property type="entry name" value="Phosphoglycerate mutase-like"/>
    <property type="match status" value="1"/>
</dbReference>
<dbReference type="CDD" id="cd07040">
    <property type="entry name" value="HP"/>
    <property type="match status" value="1"/>
</dbReference>
<gene>
    <name evidence="1" type="ORF">METZ01_LOCUS192843</name>
</gene>
<dbReference type="InterPro" id="IPR029033">
    <property type="entry name" value="His_PPase_superfam"/>
</dbReference>
<evidence type="ECO:0008006" key="2">
    <source>
        <dbReference type="Google" id="ProtNLM"/>
    </source>
</evidence>
<name>A0A382DP47_9ZZZZ</name>
<evidence type="ECO:0000313" key="1">
    <source>
        <dbReference type="EMBL" id="SVB39989.1"/>
    </source>
</evidence>
<dbReference type="AlphaFoldDB" id="A0A382DP47"/>
<sequence length="176" mass="19863">MKQIQLLMITVLFLYTGCVSSKPEYTVDDFKCYPNAVYLYRHAEKQIIKGEKNPELTKKGFSRAAALADSLKSIQNGVIFSSEFSRTQQTVNPLSEKWETEVMIHSAHDPEGQVERALDNCRKTVIISGHSDTLPNLIKLFGVDDEITIEDSQYGDLFMIQWLNGLPTLTTTQVGE</sequence>
<organism evidence="1">
    <name type="scientific">marine metagenome</name>
    <dbReference type="NCBI Taxonomy" id="408172"/>
    <lineage>
        <taxon>unclassified sequences</taxon>
        <taxon>metagenomes</taxon>
        <taxon>ecological metagenomes</taxon>
    </lineage>
</organism>
<proteinExistence type="predicted"/>
<reference evidence="1" key="1">
    <citation type="submission" date="2018-05" db="EMBL/GenBank/DDBJ databases">
        <authorList>
            <person name="Lanie J.A."/>
            <person name="Ng W.-L."/>
            <person name="Kazmierczak K.M."/>
            <person name="Andrzejewski T.M."/>
            <person name="Davidsen T.M."/>
            <person name="Wayne K.J."/>
            <person name="Tettelin H."/>
            <person name="Glass J.I."/>
            <person name="Rusch D."/>
            <person name="Podicherti R."/>
            <person name="Tsui H.-C.T."/>
            <person name="Winkler M.E."/>
        </authorList>
    </citation>
    <scope>NUCLEOTIDE SEQUENCE</scope>
</reference>
<dbReference type="Pfam" id="PF00300">
    <property type="entry name" value="His_Phos_1"/>
    <property type="match status" value="1"/>
</dbReference>
<accession>A0A382DP47</accession>
<dbReference type="SUPFAM" id="SSF53254">
    <property type="entry name" value="Phosphoglycerate mutase-like"/>
    <property type="match status" value="1"/>
</dbReference>
<dbReference type="InterPro" id="IPR013078">
    <property type="entry name" value="His_Pase_superF_clade-1"/>
</dbReference>
<dbReference type="EMBL" id="UINC01040306">
    <property type="protein sequence ID" value="SVB39989.1"/>
    <property type="molecule type" value="Genomic_DNA"/>
</dbReference>